<sequence>AGAAADPRRHAAHRPRRMATSASVGQTLLRRSGSRGPLCQAQPITAEGALTALPLHAVDVGPDRPDGYVRYEAPGQLIGCLLLNTADR</sequence>
<dbReference type="Proteomes" id="UP000035932">
    <property type="component" value="Unassembled WGS sequence"/>
</dbReference>
<dbReference type="EMBL" id="LFML01000126">
    <property type="protein sequence ID" value="KMO94609.1"/>
    <property type="molecule type" value="Genomic_DNA"/>
</dbReference>
<feature type="region of interest" description="Disordered" evidence="1">
    <location>
        <begin position="1"/>
        <end position="24"/>
    </location>
</feature>
<comment type="caution">
    <text evidence="2">The sequence shown here is derived from an EMBL/GenBank/DDBJ whole genome shotgun (WGS) entry which is preliminary data.</text>
</comment>
<accession>A0A0J6XHG8</accession>
<name>A0A0J6XHG8_9ACTN</name>
<organism evidence="2 3">
    <name type="scientific">Streptomyces roseus</name>
    <dbReference type="NCBI Taxonomy" id="66430"/>
    <lineage>
        <taxon>Bacteria</taxon>
        <taxon>Bacillati</taxon>
        <taxon>Actinomycetota</taxon>
        <taxon>Actinomycetes</taxon>
        <taxon>Kitasatosporales</taxon>
        <taxon>Streptomycetaceae</taxon>
        <taxon>Streptomyces</taxon>
    </lineage>
</organism>
<dbReference type="STRING" id="66430.ACS04_28890"/>
<gene>
    <name evidence="2" type="ORF">ACS04_28890</name>
</gene>
<evidence type="ECO:0000256" key="1">
    <source>
        <dbReference type="SAM" id="MobiDB-lite"/>
    </source>
</evidence>
<reference evidence="2 3" key="1">
    <citation type="submission" date="2015-06" db="EMBL/GenBank/DDBJ databases">
        <title>Recapitulation of the evolution of biosynthetic gene clusters reveals hidden chemical diversity on bacterial genomes.</title>
        <authorList>
            <person name="Cruz-Morales P."/>
            <person name="Martinez-Guerrero C."/>
            <person name="Morales-Escalante M.A."/>
            <person name="Yanez-Guerra L.A."/>
            <person name="Kopp J.F."/>
            <person name="Feldmann J."/>
            <person name="Ramos-Aboites H.E."/>
            <person name="Barona-Gomez F."/>
        </authorList>
    </citation>
    <scope>NUCLEOTIDE SEQUENCE [LARGE SCALE GENOMIC DNA]</scope>
    <source>
        <strain evidence="2 3">ATCC 31245</strain>
    </source>
</reference>
<dbReference type="AlphaFoldDB" id="A0A0J6XHG8"/>
<feature type="non-terminal residue" evidence="2">
    <location>
        <position position="1"/>
    </location>
</feature>
<proteinExistence type="predicted"/>
<evidence type="ECO:0000313" key="3">
    <source>
        <dbReference type="Proteomes" id="UP000035932"/>
    </source>
</evidence>
<keyword evidence="3" id="KW-1185">Reference proteome</keyword>
<protein>
    <submittedName>
        <fullName evidence="2">Uncharacterized protein</fullName>
    </submittedName>
</protein>
<evidence type="ECO:0000313" key="2">
    <source>
        <dbReference type="EMBL" id="KMO94609.1"/>
    </source>
</evidence>